<feature type="transmembrane region" description="Helical" evidence="5">
    <location>
        <begin position="34"/>
        <end position="57"/>
    </location>
</feature>
<comment type="subcellular location">
    <subcellularLocation>
        <location evidence="1">Host membrane</location>
        <topology evidence="1">Multi-pass membrane protein</topology>
    </subcellularLocation>
</comment>
<keyword evidence="3 5" id="KW-1133">Transmembrane helix</keyword>
<keyword evidence="7" id="KW-1185">Reference proteome</keyword>
<keyword evidence="4 5" id="KW-0472">Membrane</keyword>
<keyword evidence="2 5" id="KW-0812">Transmembrane</keyword>
<evidence type="ECO:0000256" key="4">
    <source>
        <dbReference type="ARBA" id="ARBA00023136"/>
    </source>
</evidence>
<sequence length="177" mass="19550">MIHNIGDPVMTLLESMFSSVQKTSAGILAGITSYFVPISVTVVCVCLFIIVDVILGYKVSRKYGHKLIESYKLWKTINKLFEAVLLIAGAHVIDTSIVTSINLHAVEFISGMICGTEFISWLESMKDLHPDCKICKVIEKVLGKVIKSKGEKYLGVDIDINDLKNTNNDNNSNTHSS</sequence>
<dbReference type="Proteomes" id="UP000593741">
    <property type="component" value="Genome"/>
</dbReference>
<dbReference type="Pfam" id="PF05105">
    <property type="entry name" value="Phage_holin_4_1"/>
    <property type="match status" value="1"/>
</dbReference>
<evidence type="ECO:0000256" key="5">
    <source>
        <dbReference type="SAM" id="Phobius"/>
    </source>
</evidence>
<dbReference type="RefSeq" id="YP_010112307.1">
    <property type="nucleotide sequence ID" value="NC_055890.1"/>
</dbReference>
<dbReference type="GeneID" id="65130774"/>
<evidence type="ECO:0000256" key="2">
    <source>
        <dbReference type="ARBA" id="ARBA00022692"/>
    </source>
</evidence>
<dbReference type="KEGG" id="vg:65130774"/>
<dbReference type="EMBL" id="MT774397">
    <property type="protein sequence ID" value="QOR56855.1"/>
    <property type="molecule type" value="Genomic_DNA"/>
</dbReference>
<accession>A0A7M1RQZ5</accession>
<evidence type="ECO:0000313" key="7">
    <source>
        <dbReference type="Proteomes" id="UP000593741"/>
    </source>
</evidence>
<dbReference type="InterPro" id="IPR006480">
    <property type="entry name" value="Phage_holin_4_1"/>
</dbReference>
<evidence type="ECO:0000313" key="6">
    <source>
        <dbReference type="EMBL" id="QOR56855.1"/>
    </source>
</evidence>
<protein>
    <submittedName>
        <fullName evidence="6">Holin</fullName>
    </submittedName>
</protein>
<organism evidence="6 7">
    <name type="scientific">uncultured phage cr56_1</name>
    <dbReference type="NCBI Taxonomy" id="2772081"/>
    <lineage>
        <taxon>Viruses</taxon>
        <taxon>Duplodnaviria</taxon>
        <taxon>Heunggongvirae</taxon>
        <taxon>Uroviricota</taxon>
        <taxon>Caudoviricetes</taxon>
        <taxon>Crassvirales</taxon>
        <taxon>Suoliviridae</taxon>
        <taxon>Loutivirinae</taxon>
        <taxon>Buchavirus</taxon>
        <taxon>Buchavirus faecalis</taxon>
    </lineage>
</organism>
<evidence type="ECO:0000256" key="3">
    <source>
        <dbReference type="ARBA" id="ARBA00022989"/>
    </source>
</evidence>
<name>A0A7M1RQZ5_9CAUD</name>
<reference evidence="6 7" key="1">
    <citation type="submission" date="2020-07" db="EMBL/GenBank/DDBJ databases">
        <title>Taxonomic proposal: Crassvirales, a new order of highly abundant and diverse bacterial viruses.</title>
        <authorList>
            <person name="Shkoporov A.N."/>
            <person name="Stockdale S.R."/>
            <person name="Guerin E."/>
            <person name="Ross R.P."/>
            <person name="Hill C."/>
        </authorList>
    </citation>
    <scope>NUCLEOTIDE SEQUENCE [LARGE SCALE GENOMIC DNA]</scope>
</reference>
<evidence type="ECO:0000256" key="1">
    <source>
        <dbReference type="ARBA" id="ARBA00004301"/>
    </source>
</evidence>
<dbReference type="GO" id="GO:0033644">
    <property type="term" value="C:host cell membrane"/>
    <property type="evidence" value="ECO:0007669"/>
    <property type="project" value="UniProtKB-SubCell"/>
</dbReference>
<proteinExistence type="predicted"/>